<dbReference type="PANTHER" id="PTHR24416">
    <property type="entry name" value="TYROSINE-PROTEIN KINASE RECEPTOR"/>
    <property type="match status" value="1"/>
</dbReference>
<evidence type="ECO:0000313" key="5">
    <source>
        <dbReference type="Proteomes" id="UP001642540"/>
    </source>
</evidence>
<protein>
    <recommendedName>
        <fullName evidence="3">Serine-threonine/tyrosine-protein kinase catalytic domain-containing protein</fullName>
    </recommendedName>
</protein>
<proteinExistence type="predicted"/>
<feature type="transmembrane region" description="Helical" evidence="1">
    <location>
        <begin position="360"/>
        <end position="386"/>
    </location>
</feature>
<accession>A0ABP1RIA2</accession>
<evidence type="ECO:0000256" key="2">
    <source>
        <dbReference type="SAM" id="SignalP"/>
    </source>
</evidence>
<organism evidence="4 5">
    <name type="scientific">Orchesella dallaii</name>
    <dbReference type="NCBI Taxonomy" id="48710"/>
    <lineage>
        <taxon>Eukaryota</taxon>
        <taxon>Metazoa</taxon>
        <taxon>Ecdysozoa</taxon>
        <taxon>Arthropoda</taxon>
        <taxon>Hexapoda</taxon>
        <taxon>Collembola</taxon>
        <taxon>Entomobryomorpha</taxon>
        <taxon>Entomobryoidea</taxon>
        <taxon>Orchesellidae</taxon>
        <taxon>Orchesellinae</taxon>
        <taxon>Orchesella</taxon>
    </lineage>
</organism>
<sequence>MIVQDLIVVLTIFFAFHFSEQSEVVENIEFDKNFVGITFDHQISHLRDDPDAYSEQEIEVMLQVISKRFAHVIVTTPIEGPSDDGSTIQSAALIPIIAAKQNKLMKMSKIEFVPFNIKLTILLDPETGMPETRTEVDHALDLTLKANSIYPGTVSTLLLSTDDLDDEITQNMSIQVLSYIRKQNHTINQELQIGVWILETDCGALLDRYAPRYTQNVLQYADVVIFNDVPAKRQVELGAQIASQSVLQFFTECKARLRRTFPNNLIISWSSGSSPNDGKEHDLNYSIMYWKLLSDWAAKNKELLHFFEAFDTPMVDHHRSVDSQRGWWKLDFTNIINVTENSFVEKITLLSNEDDNEDSVLTIILIAISVTFILLLLVGVAIFILYRNVNNLKSQRLSKDDYEEFMEGSSISGVDGNGSEMLRLPYDKQQYELTKNSFTIGLSWSLSFVGELQKGLRLQRPQYSSEELYNLMVECWHPNPLDRASFTKLKQTLMNLDNNTTEFITKESEVVGSPIFDRNFIGIAFDPHVSHLSYALNGYSASEIEIEAMLKVISKRFSHVIVSPGIEAPSWDYSIIQIGTRTSVAAANQNKERNVSRSEFIPLNLKINVGLHSGSNQSKILSKVNNALYWASQANSIYPRTVSTLLLSTTDLEKQKTQETSILILKYIRNHTLGQELKIGLMIPVAHCGALQDTYAPKHTQNVLEHADLVIFYDEPPGLDAQVASQFMIKRFSECERKL</sequence>
<keyword evidence="1" id="KW-0812">Transmembrane</keyword>
<feature type="signal peptide" evidence="2">
    <location>
        <begin position="1"/>
        <end position="21"/>
    </location>
</feature>
<dbReference type="PANTHER" id="PTHR24416:SF621">
    <property type="entry name" value="TYROSINE KINASE RECEPTOR CAD96CA"/>
    <property type="match status" value="1"/>
</dbReference>
<dbReference type="InterPro" id="IPR001245">
    <property type="entry name" value="Ser-Thr/Tyr_kinase_cat_dom"/>
</dbReference>
<keyword evidence="2" id="KW-0732">Signal</keyword>
<evidence type="ECO:0000313" key="4">
    <source>
        <dbReference type="EMBL" id="CAL8128743.1"/>
    </source>
</evidence>
<evidence type="ECO:0000256" key="1">
    <source>
        <dbReference type="SAM" id="Phobius"/>
    </source>
</evidence>
<keyword evidence="1" id="KW-0472">Membrane</keyword>
<comment type="caution">
    <text evidence="4">The sequence shown here is derived from an EMBL/GenBank/DDBJ whole genome shotgun (WGS) entry which is preliminary data.</text>
</comment>
<keyword evidence="5" id="KW-1185">Reference proteome</keyword>
<keyword evidence="1" id="KW-1133">Transmembrane helix</keyword>
<feature type="chain" id="PRO_5046610283" description="Serine-threonine/tyrosine-protein kinase catalytic domain-containing protein" evidence="2">
    <location>
        <begin position="22"/>
        <end position="739"/>
    </location>
</feature>
<dbReference type="EMBL" id="CAXLJM020000075">
    <property type="protein sequence ID" value="CAL8128743.1"/>
    <property type="molecule type" value="Genomic_DNA"/>
</dbReference>
<dbReference type="InterPro" id="IPR011009">
    <property type="entry name" value="Kinase-like_dom_sf"/>
</dbReference>
<dbReference type="Pfam" id="PF07714">
    <property type="entry name" value="PK_Tyr_Ser-Thr"/>
    <property type="match status" value="1"/>
</dbReference>
<gene>
    <name evidence="4" type="ORF">ODALV1_LOCUS22510</name>
</gene>
<dbReference type="SUPFAM" id="SSF56112">
    <property type="entry name" value="Protein kinase-like (PK-like)"/>
    <property type="match status" value="1"/>
</dbReference>
<reference evidence="4 5" key="1">
    <citation type="submission" date="2024-08" db="EMBL/GenBank/DDBJ databases">
        <authorList>
            <person name="Cucini C."/>
            <person name="Frati F."/>
        </authorList>
    </citation>
    <scope>NUCLEOTIDE SEQUENCE [LARGE SCALE GENOMIC DNA]</scope>
</reference>
<dbReference type="Proteomes" id="UP001642540">
    <property type="component" value="Unassembled WGS sequence"/>
</dbReference>
<dbReference type="Gene3D" id="1.10.510.10">
    <property type="entry name" value="Transferase(Phosphotransferase) domain 1"/>
    <property type="match status" value="1"/>
</dbReference>
<feature type="domain" description="Serine-threonine/tyrosine-protein kinase catalytic" evidence="3">
    <location>
        <begin position="449"/>
        <end position="493"/>
    </location>
</feature>
<evidence type="ECO:0000259" key="3">
    <source>
        <dbReference type="Pfam" id="PF07714"/>
    </source>
</evidence>
<name>A0ABP1RIA2_9HEXA</name>
<dbReference type="InterPro" id="IPR050122">
    <property type="entry name" value="RTK"/>
</dbReference>